<dbReference type="GO" id="GO:0007165">
    <property type="term" value="P:signal transduction"/>
    <property type="evidence" value="ECO:0007669"/>
    <property type="project" value="InterPro"/>
</dbReference>
<accession>A0A6B2LKW3</accession>
<dbReference type="FunFam" id="3.40.50.300:FF:001423">
    <property type="entry name" value="Ras family GTPase"/>
    <property type="match status" value="1"/>
</dbReference>
<dbReference type="SMART" id="SM00175">
    <property type="entry name" value="RAB"/>
    <property type="match status" value="1"/>
</dbReference>
<dbReference type="GO" id="GO:0003924">
    <property type="term" value="F:GTPase activity"/>
    <property type="evidence" value="ECO:0007669"/>
    <property type="project" value="InterPro"/>
</dbReference>
<dbReference type="Pfam" id="PF00071">
    <property type="entry name" value="Ras"/>
    <property type="match status" value="1"/>
</dbReference>
<dbReference type="AlphaFoldDB" id="A0A6B2LKW3"/>
<dbReference type="PROSITE" id="PS51419">
    <property type="entry name" value="RAB"/>
    <property type="match status" value="1"/>
</dbReference>
<proteinExistence type="predicted"/>
<sequence>MEVLGSGGVGKSSITIQYIQGIFVERYDPTLEDSYIKETHLDNTQYFLEILDTAGTEQFTAMRSNYFSNNSDGFILIYAINALSTFRDIKTFKEQIERRKDCDVIPVVLVGNKCDLVEERVVSTAQGEALAGEIKAEFVEASAKFNVNVERIFEVVLRLIVEEKGRKMRELHRSLKGGCYLL</sequence>
<evidence type="ECO:0000313" key="3">
    <source>
        <dbReference type="EMBL" id="NDV37585.1"/>
    </source>
</evidence>
<dbReference type="NCBIfam" id="TIGR00231">
    <property type="entry name" value="small_GTP"/>
    <property type="match status" value="1"/>
</dbReference>
<dbReference type="SMART" id="SM00174">
    <property type="entry name" value="RHO"/>
    <property type="match status" value="1"/>
</dbReference>
<dbReference type="PANTHER" id="PTHR24070">
    <property type="entry name" value="RAS, DI-RAS, AND RHEB FAMILY MEMBERS OF SMALL GTPASE SUPERFAMILY"/>
    <property type="match status" value="1"/>
</dbReference>
<dbReference type="SMART" id="SM00173">
    <property type="entry name" value="RAS"/>
    <property type="match status" value="1"/>
</dbReference>
<name>A0A6B2LKW3_9EUKA</name>
<dbReference type="InterPro" id="IPR020849">
    <property type="entry name" value="Small_GTPase_Ras-type"/>
</dbReference>
<dbReference type="GO" id="GO:0005525">
    <property type="term" value="F:GTP binding"/>
    <property type="evidence" value="ECO:0007669"/>
    <property type="project" value="UniProtKB-KW"/>
</dbReference>
<evidence type="ECO:0000256" key="1">
    <source>
        <dbReference type="ARBA" id="ARBA00022741"/>
    </source>
</evidence>
<dbReference type="SUPFAM" id="SSF52540">
    <property type="entry name" value="P-loop containing nucleoside triphosphate hydrolases"/>
    <property type="match status" value="1"/>
</dbReference>
<dbReference type="EMBL" id="GIBP01008616">
    <property type="protein sequence ID" value="NDV37585.1"/>
    <property type="molecule type" value="Transcribed_RNA"/>
</dbReference>
<dbReference type="CDD" id="cd00876">
    <property type="entry name" value="Ras"/>
    <property type="match status" value="1"/>
</dbReference>
<dbReference type="PROSITE" id="PS51420">
    <property type="entry name" value="RHO"/>
    <property type="match status" value="1"/>
</dbReference>
<keyword evidence="2" id="KW-0342">GTP-binding</keyword>
<reference evidence="3" key="1">
    <citation type="journal article" date="2020" name="J. Eukaryot. Microbiol.">
        <title>De novo Sequencing, Assembly and Annotation of the Transcriptome for the Free-Living Testate Amoeba Arcella intermedia.</title>
        <authorList>
            <person name="Ribeiro G.M."/>
            <person name="Porfirio-Sousa A.L."/>
            <person name="Maurer-Alcala X.X."/>
            <person name="Katz L.A."/>
            <person name="Lahr D.J.G."/>
        </authorList>
    </citation>
    <scope>NUCLEOTIDE SEQUENCE</scope>
</reference>
<dbReference type="GO" id="GO:0016020">
    <property type="term" value="C:membrane"/>
    <property type="evidence" value="ECO:0007669"/>
    <property type="project" value="InterPro"/>
</dbReference>
<evidence type="ECO:0000256" key="2">
    <source>
        <dbReference type="ARBA" id="ARBA00023134"/>
    </source>
</evidence>
<dbReference type="PRINTS" id="PR00449">
    <property type="entry name" value="RASTRNSFRMNG"/>
</dbReference>
<dbReference type="InterPro" id="IPR027417">
    <property type="entry name" value="P-loop_NTPase"/>
</dbReference>
<protein>
    <submittedName>
        <fullName evidence="3">Uncharacterized protein</fullName>
    </submittedName>
</protein>
<organism evidence="3">
    <name type="scientific">Arcella intermedia</name>
    <dbReference type="NCBI Taxonomy" id="1963864"/>
    <lineage>
        <taxon>Eukaryota</taxon>
        <taxon>Amoebozoa</taxon>
        <taxon>Tubulinea</taxon>
        <taxon>Elardia</taxon>
        <taxon>Arcellinida</taxon>
        <taxon>Sphaerothecina</taxon>
        <taxon>Arcellidae</taxon>
        <taxon>Arcella</taxon>
    </lineage>
</organism>
<keyword evidence="1" id="KW-0547">Nucleotide-binding</keyword>
<dbReference type="InterPro" id="IPR005225">
    <property type="entry name" value="Small_GTP-bd"/>
</dbReference>
<dbReference type="Gene3D" id="3.40.50.300">
    <property type="entry name" value="P-loop containing nucleotide triphosphate hydrolases"/>
    <property type="match status" value="1"/>
</dbReference>
<dbReference type="InterPro" id="IPR001806">
    <property type="entry name" value="Small_GTPase"/>
</dbReference>
<dbReference type="PROSITE" id="PS51421">
    <property type="entry name" value="RAS"/>
    <property type="match status" value="1"/>
</dbReference>